<evidence type="ECO:0000313" key="1">
    <source>
        <dbReference type="EMBL" id="QJE97855.1"/>
    </source>
</evidence>
<dbReference type="SUPFAM" id="SSF51735">
    <property type="entry name" value="NAD(P)-binding Rossmann-fold domains"/>
    <property type="match status" value="1"/>
</dbReference>
<dbReference type="Gene3D" id="3.40.50.720">
    <property type="entry name" value="NAD(P)-binding Rossmann-like Domain"/>
    <property type="match status" value="1"/>
</dbReference>
<gene>
    <name evidence="1" type="ORF">HHL09_19385</name>
</gene>
<accession>A0A858RMB6</accession>
<name>A0A858RMB6_9BACT</name>
<dbReference type="InterPro" id="IPR036291">
    <property type="entry name" value="NAD(P)-bd_dom_sf"/>
</dbReference>
<protein>
    <recommendedName>
        <fullName evidence="3">SDR family oxidoreductase</fullName>
    </recommendedName>
</protein>
<organism evidence="1 2">
    <name type="scientific">Luteolibacter luteus</name>
    <dbReference type="NCBI Taxonomy" id="2728835"/>
    <lineage>
        <taxon>Bacteria</taxon>
        <taxon>Pseudomonadati</taxon>
        <taxon>Verrucomicrobiota</taxon>
        <taxon>Verrucomicrobiia</taxon>
        <taxon>Verrucomicrobiales</taxon>
        <taxon>Verrucomicrobiaceae</taxon>
        <taxon>Luteolibacter</taxon>
    </lineage>
</organism>
<dbReference type="EMBL" id="CP051774">
    <property type="protein sequence ID" value="QJE97855.1"/>
    <property type="molecule type" value="Genomic_DNA"/>
</dbReference>
<proteinExistence type="predicted"/>
<dbReference type="KEGG" id="luo:HHL09_19385"/>
<dbReference type="AlphaFoldDB" id="A0A858RMB6"/>
<evidence type="ECO:0008006" key="3">
    <source>
        <dbReference type="Google" id="ProtNLM"/>
    </source>
</evidence>
<evidence type="ECO:0000313" key="2">
    <source>
        <dbReference type="Proteomes" id="UP000501812"/>
    </source>
</evidence>
<keyword evidence="2" id="KW-1185">Reference proteome</keyword>
<sequence length="223" mass="24028">MIFLTGADTPFGRLLRTALQRRGCPLAAVSGKQSSEKTGEKFLPLAVRDGDSADMADAVTETLEHFGRIDVLLQVPDVRQPKDGWRDFDFDVEHVFRNAVARPMVAARAILPVFRGQGGGVIGQVIPPQCAGVFPAIAWGPLKTEGAQAPGAFPVRSKMALQVKIHEPGKDGAGAFAERILMETEKAVSVTRPLSRGSISASQYRWILDWNGQPGRAEPVGKS</sequence>
<reference evidence="1 2" key="1">
    <citation type="submission" date="2020-04" db="EMBL/GenBank/DDBJ databases">
        <title>Luteolibacter sp. G-1-1-1 isolated from soil.</title>
        <authorList>
            <person name="Dahal R.H."/>
        </authorList>
    </citation>
    <scope>NUCLEOTIDE SEQUENCE [LARGE SCALE GENOMIC DNA]</scope>
    <source>
        <strain evidence="1 2">G-1-1-1</strain>
    </source>
</reference>
<dbReference type="Proteomes" id="UP000501812">
    <property type="component" value="Chromosome"/>
</dbReference>
<dbReference type="RefSeq" id="WP_169456281.1">
    <property type="nucleotide sequence ID" value="NZ_CP051774.1"/>
</dbReference>